<sequence>MASTPTTKSQVQAYRFVLRRMESALVRKDAVMLHDPMGSHKRATVTGVILAGIGMIGFLVWGLFSGKGTVPDPGSIVIAKESGSVFVVTSDEAADKRLIPMMNMASARLLVMAQGGGAGGGPAQPTVVKETALAEVPRGSLTGLVNAPTFLPDAKNQAKPSWAICDVGQVRGNLNESMIEGATEVHTTVIGGDDQHGTELAPGQSLFVRDESSGQDYLVYRVDDPGRPNTETVKAKVGSGENTVRDVYGLRGATPRSISTNMLNAIPNAPDLTVPEVSGTGQSLDYMGGRYEAGDVVRRTVPGQPDQFFVLLSSGKQEIGEGAAAVLHADKNGAQDIPNATGAVTDAPQAEDADQLRVGQFPIEVPEPVSFRESDTSCLSWNNLNGDHHITVTLSKGSPTAKAPVELAQADQAGPQVDFFYMPPGKAAVIRGASNEAGADSGPIFLISDRGVQYGVKDAATATGLGVVGSGRDIEAGPAWLLRTLPEGDFLDPAAANMTYDSVPVGPGVNRAAGDQPQQDQQQQTGGGSGS</sequence>
<evidence type="ECO:0000256" key="1">
    <source>
        <dbReference type="ARBA" id="ARBA00004162"/>
    </source>
</evidence>
<accession>A0ABV4CJU0</accession>
<evidence type="ECO:0000256" key="3">
    <source>
        <dbReference type="ARBA" id="ARBA00022475"/>
    </source>
</evidence>
<comment type="caution">
    <text evidence="12">The sequence shown here is derived from an EMBL/GenBank/DDBJ whole genome shotgun (WGS) entry which is preliminary data.</text>
</comment>
<evidence type="ECO:0000256" key="4">
    <source>
        <dbReference type="ARBA" id="ARBA00022692"/>
    </source>
</evidence>
<dbReference type="Pfam" id="PF05108">
    <property type="entry name" value="T7SS_ESX1_EccB"/>
    <property type="match status" value="1"/>
</dbReference>
<evidence type="ECO:0000256" key="6">
    <source>
        <dbReference type="ARBA" id="ARBA00022801"/>
    </source>
</evidence>
<dbReference type="InterPro" id="IPR042485">
    <property type="entry name" value="T7SS_EccB_R3"/>
</dbReference>
<evidence type="ECO:0000256" key="9">
    <source>
        <dbReference type="ARBA" id="ARBA00023136"/>
    </source>
</evidence>
<proteinExistence type="inferred from homology"/>
<dbReference type="InterPro" id="IPR044857">
    <property type="entry name" value="T7SS_EccB_R1"/>
</dbReference>
<comment type="similarity">
    <text evidence="2">Belongs to the EccB family.</text>
</comment>
<evidence type="ECO:0000256" key="10">
    <source>
        <dbReference type="SAM" id="MobiDB-lite"/>
    </source>
</evidence>
<evidence type="ECO:0000256" key="7">
    <source>
        <dbReference type="ARBA" id="ARBA00022840"/>
    </source>
</evidence>
<comment type="subcellular location">
    <subcellularLocation>
        <location evidence="1">Cell membrane</location>
        <topology evidence="1">Single-pass membrane protein</topology>
    </subcellularLocation>
</comment>
<dbReference type="Gene3D" id="2.40.50.910">
    <property type="entry name" value="Type VII secretion system EccB, repeat 3 domain"/>
    <property type="match status" value="1"/>
</dbReference>
<dbReference type="Gene3D" id="3.30.2390.20">
    <property type="entry name" value="Type VII secretion system EccB, repeat 1 domain"/>
    <property type="match status" value="1"/>
</dbReference>
<name>A0ABV4CJU0_9PSEU</name>
<gene>
    <name evidence="12" type="primary">eccB</name>
    <name evidence="12" type="ORF">AB8O55_18195</name>
</gene>
<organism evidence="12 13">
    <name type="scientific">Saccharopolyspora cebuensis</name>
    <dbReference type="NCBI Taxonomy" id="418759"/>
    <lineage>
        <taxon>Bacteria</taxon>
        <taxon>Bacillati</taxon>
        <taxon>Actinomycetota</taxon>
        <taxon>Actinomycetes</taxon>
        <taxon>Pseudonocardiales</taxon>
        <taxon>Pseudonocardiaceae</taxon>
        <taxon>Saccharopolyspora</taxon>
    </lineage>
</organism>
<keyword evidence="5" id="KW-0547">Nucleotide-binding</keyword>
<dbReference type="NCBIfam" id="TIGR03919">
    <property type="entry name" value="T7SS_EccB"/>
    <property type="match status" value="1"/>
</dbReference>
<keyword evidence="6" id="KW-0378">Hydrolase</keyword>
<keyword evidence="4 11" id="KW-0812">Transmembrane</keyword>
<feature type="region of interest" description="Disordered" evidence="10">
    <location>
        <begin position="502"/>
        <end position="531"/>
    </location>
</feature>
<evidence type="ECO:0000256" key="11">
    <source>
        <dbReference type="SAM" id="Phobius"/>
    </source>
</evidence>
<keyword evidence="8 11" id="KW-1133">Transmembrane helix</keyword>
<dbReference type="PANTHER" id="PTHR40765:SF2">
    <property type="entry name" value="ESX-2 SECRETION SYSTEM ATPASE ECCB2"/>
    <property type="match status" value="1"/>
</dbReference>
<protein>
    <submittedName>
        <fullName evidence="12">Type VII secretion protein EccB</fullName>
    </submittedName>
</protein>
<feature type="compositionally biased region" description="Low complexity" evidence="10">
    <location>
        <begin position="514"/>
        <end position="524"/>
    </location>
</feature>
<evidence type="ECO:0000256" key="2">
    <source>
        <dbReference type="ARBA" id="ARBA00008149"/>
    </source>
</evidence>
<keyword evidence="7" id="KW-0067">ATP-binding</keyword>
<evidence type="ECO:0000256" key="8">
    <source>
        <dbReference type="ARBA" id="ARBA00022989"/>
    </source>
</evidence>
<reference evidence="12 13" key="1">
    <citation type="submission" date="2024-08" db="EMBL/GenBank/DDBJ databases">
        <title>Genome mining of Saccharopolyspora cebuensis PGLac3 from Nigerian medicinal plant.</title>
        <authorList>
            <person name="Ezeobiora C.E."/>
            <person name="Igbokwe N.H."/>
            <person name="Amin D.H."/>
            <person name="Mendie U.E."/>
        </authorList>
    </citation>
    <scope>NUCLEOTIDE SEQUENCE [LARGE SCALE GENOMIC DNA]</scope>
    <source>
        <strain evidence="12 13">PGLac3</strain>
    </source>
</reference>
<keyword evidence="13" id="KW-1185">Reference proteome</keyword>
<dbReference type="Proteomes" id="UP001564626">
    <property type="component" value="Unassembled WGS sequence"/>
</dbReference>
<keyword evidence="9 11" id="KW-0472">Membrane</keyword>
<evidence type="ECO:0000313" key="13">
    <source>
        <dbReference type="Proteomes" id="UP001564626"/>
    </source>
</evidence>
<evidence type="ECO:0000256" key="5">
    <source>
        <dbReference type="ARBA" id="ARBA00022741"/>
    </source>
</evidence>
<dbReference type="InterPro" id="IPR007795">
    <property type="entry name" value="T7SS_EccB"/>
</dbReference>
<dbReference type="PANTHER" id="PTHR40765">
    <property type="entry name" value="ESX-2 SECRETION SYSTEM ATPASE ECCB2"/>
    <property type="match status" value="1"/>
</dbReference>
<keyword evidence="3" id="KW-1003">Cell membrane</keyword>
<evidence type="ECO:0000313" key="12">
    <source>
        <dbReference type="EMBL" id="MEY8041338.1"/>
    </source>
</evidence>
<feature type="transmembrane region" description="Helical" evidence="11">
    <location>
        <begin position="43"/>
        <end position="64"/>
    </location>
</feature>
<dbReference type="RefSeq" id="WP_345357678.1">
    <property type="nucleotide sequence ID" value="NZ_BAABII010000003.1"/>
</dbReference>
<dbReference type="EMBL" id="JBGEHV010000035">
    <property type="protein sequence ID" value="MEY8041338.1"/>
    <property type="molecule type" value="Genomic_DNA"/>
</dbReference>